<dbReference type="HOGENOM" id="CLU_405826_0_0_10"/>
<evidence type="ECO:0000256" key="2">
    <source>
        <dbReference type="PROSITE-ProRule" id="PRU00409"/>
    </source>
</evidence>
<dbReference type="OrthoDB" id="650389at2"/>
<keyword evidence="5" id="KW-1185">Reference proteome</keyword>
<dbReference type="KEGG" id="cts:Ctha_2134"/>
<sequence>MNNMKKYNIGISCIGSGVGQSVINSLRLSRLPIKTIGFGTNPFAYGAYDCDEYDYTPTIYQENYIDKLIEKCKEYKVDLIIPGMDDEALIFSNNKSKFEAAGIKAIFSEEPLNTICRDKERMSEELNKVCDVFVKSYDKETLENDISKGLVQFPFIAKPRGGFASKGIEIINGIDDLTKISDEHILQELAIPTKDDPNYAFYIGQIAKNRNPQVSEISIQLVYSPKGELMGRMASYNKLNNGIPIEIVPYENEYVWLVIDQLTPTFLELGLRGPLNIQGRLTENGLKIFEMNPRFTGITGLRALMGFNEVEACVKEWLELDKGKNKLSFNYGRFGMRQTADKSVAIERNQEVADLFKQLNKSKIKNKKVIFITGITGYLGQNLVNELIKYPNFEIWGFGTDKDKTTHLFEGKIHSIYDNEDLRKGFIQFGNVDILLHLGFARPHNGYQKIAESLQFTHELFTRAASHQIPAIINISSQSVYGLETPPLWTEKTPVAPQTVYAQAKYSTELFLKTLKQTNEQLHCSSLRLGTLAGSGFGLTEVDFLSKIVQQALSGQPIKIIGGMQQMERFDVRDAVQAIFKMLQSDSSTWKPIYNVSSGDVNSLIDIAKMVISIASKKNDGKISEIIIDKKEIQMKFGMDSSSFYEDLSWNPTYKIEDTINSLVSYFMKNQKKSYRI</sequence>
<dbReference type="Proteomes" id="UP000001208">
    <property type="component" value="Chromosome"/>
</dbReference>
<dbReference type="AlphaFoldDB" id="B3QVI6"/>
<feature type="domain" description="ATP-grasp" evidence="3">
    <location>
        <begin position="119"/>
        <end position="318"/>
    </location>
</feature>
<reference evidence="4 5" key="1">
    <citation type="submission" date="2008-06" db="EMBL/GenBank/DDBJ databases">
        <title>Complete sequence of Chloroherpeton thalassium ATCC 35110.</title>
        <authorList>
            <consortium name="US DOE Joint Genome Institute"/>
            <person name="Lucas S."/>
            <person name="Copeland A."/>
            <person name="Lapidus A."/>
            <person name="Glavina del Rio T."/>
            <person name="Dalin E."/>
            <person name="Tice H."/>
            <person name="Bruce D."/>
            <person name="Goodwin L."/>
            <person name="Pitluck S."/>
            <person name="Schmutz J."/>
            <person name="Larimer F."/>
            <person name="Land M."/>
            <person name="Hauser L."/>
            <person name="Kyrpides N."/>
            <person name="Mikhailova N."/>
            <person name="Liu Z."/>
            <person name="Li T."/>
            <person name="Zhao F."/>
            <person name="Overmann J."/>
            <person name="Bryant D.A."/>
            <person name="Richardson P."/>
        </authorList>
    </citation>
    <scope>NUCLEOTIDE SEQUENCE [LARGE SCALE GENOMIC DNA]</scope>
    <source>
        <strain evidence="5">ATCC 35110 / GB-78</strain>
    </source>
</reference>
<evidence type="ECO:0000259" key="3">
    <source>
        <dbReference type="PROSITE" id="PS50975"/>
    </source>
</evidence>
<dbReference type="Pfam" id="PF01370">
    <property type="entry name" value="Epimerase"/>
    <property type="match status" value="1"/>
</dbReference>
<dbReference type="GO" id="GO:0005524">
    <property type="term" value="F:ATP binding"/>
    <property type="evidence" value="ECO:0007669"/>
    <property type="project" value="UniProtKB-UniRule"/>
</dbReference>
<dbReference type="InterPro" id="IPR001509">
    <property type="entry name" value="Epimerase_deHydtase"/>
</dbReference>
<dbReference type="Gene3D" id="3.40.50.20">
    <property type="match status" value="1"/>
</dbReference>
<dbReference type="PANTHER" id="PTHR43000">
    <property type="entry name" value="DTDP-D-GLUCOSE 4,6-DEHYDRATASE-RELATED"/>
    <property type="match status" value="1"/>
</dbReference>
<dbReference type="STRING" id="517418.Ctha_2134"/>
<dbReference type="InterPro" id="IPR036291">
    <property type="entry name" value="NAD(P)-bd_dom_sf"/>
</dbReference>
<proteinExistence type="inferred from homology"/>
<dbReference type="eggNOG" id="COG0451">
    <property type="taxonomic scope" value="Bacteria"/>
</dbReference>
<gene>
    <name evidence="4" type="ordered locus">Ctha_2134</name>
</gene>
<dbReference type="Pfam" id="PF21360">
    <property type="entry name" value="PylC-like_N"/>
    <property type="match status" value="1"/>
</dbReference>
<comment type="similarity">
    <text evidence="1">Belongs to the NAD(P)-dependent epimerase/dehydratase family.</text>
</comment>
<dbReference type="CDD" id="cd08946">
    <property type="entry name" value="SDR_e"/>
    <property type="match status" value="1"/>
</dbReference>
<keyword evidence="2" id="KW-0547">Nucleotide-binding</keyword>
<dbReference type="GO" id="GO:0046872">
    <property type="term" value="F:metal ion binding"/>
    <property type="evidence" value="ECO:0007669"/>
    <property type="project" value="InterPro"/>
</dbReference>
<dbReference type="SUPFAM" id="SSF56059">
    <property type="entry name" value="Glutathione synthetase ATP-binding domain-like"/>
    <property type="match status" value="1"/>
</dbReference>
<protein>
    <submittedName>
        <fullName evidence="4">NAD-dependent epimerase/dehydratase</fullName>
    </submittedName>
</protein>
<evidence type="ECO:0000313" key="5">
    <source>
        <dbReference type="Proteomes" id="UP000001208"/>
    </source>
</evidence>
<dbReference type="PROSITE" id="PS50975">
    <property type="entry name" value="ATP_GRASP"/>
    <property type="match status" value="1"/>
</dbReference>
<dbReference type="eggNOG" id="COG2232">
    <property type="taxonomic scope" value="Bacteria"/>
</dbReference>
<organism evidence="4 5">
    <name type="scientific">Chloroherpeton thalassium (strain ATCC 35110 / GB-78)</name>
    <dbReference type="NCBI Taxonomy" id="517418"/>
    <lineage>
        <taxon>Bacteria</taxon>
        <taxon>Pseudomonadati</taxon>
        <taxon>Chlorobiota</taxon>
        <taxon>Chlorobiia</taxon>
        <taxon>Chlorobiales</taxon>
        <taxon>Chloroherpetonaceae</taxon>
        <taxon>Chloroherpeton</taxon>
    </lineage>
</organism>
<evidence type="ECO:0000313" key="4">
    <source>
        <dbReference type="EMBL" id="ACF14586.1"/>
    </source>
</evidence>
<dbReference type="InterPro" id="IPR011761">
    <property type="entry name" value="ATP-grasp"/>
</dbReference>
<name>B3QVI6_CHLT3</name>
<evidence type="ECO:0000256" key="1">
    <source>
        <dbReference type="ARBA" id="ARBA00007637"/>
    </source>
</evidence>
<dbReference type="SUPFAM" id="SSF51735">
    <property type="entry name" value="NAD(P)-binding Rossmann-fold domains"/>
    <property type="match status" value="1"/>
</dbReference>
<keyword evidence="2" id="KW-0067">ATP-binding</keyword>
<dbReference type="EMBL" id="CP001100">
    <property type="protein sequence ID" value="ACF14586.1"/>
    <property type="molecule type" value="Genomic_DNA"/>
</dbReference>
<dbReference type="Gene3D" id="3.40.50.720">
    <property type="entry name" value="NAD(P)-binding Rossmann-like Domain"/>
    <property type="match status" value="1"/>
</dbReference>
<dbReference type="Gene3D" id="3.30.470.20">
    <property type="entry name" value="ATP-grasp fold, B domain"/>
    <property type="match status" value="1"/>
</dbReference>
<dbReference type="InterPro" id="IPR048764">
    <property type="entry name" value="PylC_N"/>
</dbReference>
<accession>B3QVI6</accession>
<dbReference type="RefSeq" id="WP_012500669.1">
    <property type="nucleotide sequence ID" value="NC_011026.1"/>
</dbReference>